<evidence type="ECO:0000313" key="2">
    <source>
        <dbReference type="Proteomes" id="UP001175271"/>
    </source>
</evidence>
<accession>A0AA39I9G8</accession>
<proteinExistence type="predicted"/>
<evidence type="ECO:0000313" key="1">
    <source>
        <dbReference type="EMBL" id="KAK0418824.1"/>
    </source>
</evidence>
<dbReference type="SUPFAM" id="SSF81382">
    <property type="entry name" value="Skp1 dimerisation domain-like"/>
    <property type="match status" value="1"/>
</dbReference>
<organism evidence="1 2">
    <name type="scientific">Steinernema hermaphroditum</name>
    <dbReference type="NCBI Taxonomy" id="289476"/>
    <lineage>
        <taxon>Eukaryota</taxon>
        <taxon>Metazoa</taxon>
        <taxon>Ecdysozoa</taxon>
        <taxon>Nematoda</taxon>
        <taxon>Chromadorea</taxon>
        <taxon>Rhabditida</taxon>
        <taxon>Tylenchina</taxon>
        <taxon>Panagrolaimomorpha</taxon>
        <taxon>Strongyloidoidea</taxon>
        <taxon>Steinernematidae</taxon>
        <taxon>Steinernema</taxon>
    </lineage>
</organism>
<dbReference type="InterPro" id="IPR011333">
    <property type="entry name" value="SKP1/BTB/POZ_sf"/>
</dbReference>
<sequence>MKDAVDLDAMKDVDMVLDTTTVIVMERPLLLVLLLSLQSPLLPLEATRLQPFLKRRQRQYTKLKMSTEAEQDVLPLESSDHKLVAFPLKYIHQSGTLICAHKPKCPPSPVPFHVHDVKATWLETCIQWCRIHENDPKIDRRQRFLSRFEKTIYQEDIELFDKFRSKENLGDLINAAFLLDMPDLATALARYVARSVDGKPIKYISEWMGVPIRSGDEYADAIYGE</sequence>
<dbReference type="SUPFAM" id="SSF54695">
    <property type="entry name" value="POZ domain"/>
    <property type="match status" value="1"/>
</dbReference>
<dbReference type="Gene3D" id="3.30.710.10">
    <property type="entry name" value="Potassium Channel Kv1.1, Chain A"/>
    <property type="match status" value="1"/>
</dbReference>
<comment type="caution">
    <text evidence="1">The sequence shown here is derived from an EMBL/GenBank/DDBJ whole genome shotgun (WGS) entry which is preliminary data.</text>
</comment>
<dbReference type="Proteomes" id="UP001175271">
    <property type="component" value="Unassembled WGS sequence"/>
</dbReference>
<dbReference type="EMBL" id="JAUCMV010000002">
    <property type="protein sequence ID" value="KAK0418824.1"/>
    <property type="molecule type" value="Genomic_DNA"/>
</dbReference>
<reference evidence="1" key="1">
    <citation type="submission" date="2023-06" db="EMBL/GenBank/DDBJ databases">
        <title>Genomic analysis of the entomopathogenic nematode Steinernema hermaphroditum.</title>
        <authorList>
            <person name="Schwarz E.M."/>
            <person name="Heppert J.K."/>
            <person name="Baniya A."/>
            <person name="Schwartz H.T."/>
            <person name="Tan C.-H."/>
            <person name="Antoshechkin I."/>
            <person name="Sternberg P.W."/>
            <person name="Goodrich-Blair H."/>
            <person name="Dillman A.R."/>
        </authorList>
    </citation>
    <scope>NUCLEOTIDE SEQUENCE</scope>
    <source>
        <strain evidence="1">PS9179</strain>
        <tissue evidence="1">Whole animal</tissue>
    </source>
</reference>
<gene>
    <name evidence="1" type="ORF">QR680_013792</name>
</gene>
<protein>
    <submittedName>
        <fullName evidence="1">Uncharacterized protein</fullName>
    </submittedName>
</protein>
<dbReference type="AlphaFoldDB" id="A0AA39I9G8"/>
<dbReference type="GO" id="GO:0006511">
    <property type="term" value="P:ubiquitin-dependent protein catabolic process"/>
    <property type="evidence" value="ECO:0007669"/>
    <property type="project" value="InterPro"/>
</dbReference>
<name>A0AA39I9G8_9BILA</name>
<keyword evidence="2" id="KW-1185">Reference proteome</keyword>
<dbReference type="InterPro" id="IPR036296">
    <property type="entry name" value="SKP1-like_dim_sf"/>
</dbReference>